<feature type="repeat" description="CHCR" evidence="7">
    <location>
        <begin position="988"/>
        <end position="1138"/>
    </location>
</feature>
<evidence type="ECO:0000313" key="10">
    <source>
        <dbReference type="EMBL" id="LAC23302.1"/>
    </source>
</evidence>
<dbReference type="GO" id="GO:0016050">
    <property type="term" value="P:vesicle organization"/>
    <property type="evidence" value="ECO:0007669"/>
    <property type="project" value="UniProtKB-ARBA"/>
</dbReference>
<dbReference type="GO" id="GO:0045807">
    <property type="term" value="P:positive regulation of endocytosis"/>
    <property type="evidence" value="ECO:0007669"/>
    <property type="project" value="UniProtKB-ARBA"/>
</dbReference>
<dbReference type="PIRSF" id="PIRSF002290">
    <property type="entry name" value="Clathrin_H_chain"/>
    <property type="match status" value="1"/>
</dbReference>
<feature type="domain" description="Clathrin heavy chain linker core motif" evidence="9">
    <location>
        <begin position="326"/>
        <end position="349"/>
    </location>
</feature>
<dbReference type="SMART" id="SM00299">
    <property type="entry name" value="CLH"/>
    <property type="match status" value="7"/>
</dbReference>
<protein>
    <recommendedName>
        <fullName evidence="6">Clathrin heavy chain</fullName>
    </recommendedName>
</protein>
<evidence type="ECO:0000256" key="3">
    <source>
        <dbReference type="ARBA" id="ARBA00023136"/>
    </source>
</evidence>
<dbReference type="Pfam" id="PF00637">
    <property type="entry name" value="Clathrin"/>
    <property type="match status" value="7"/>
</dbReference>
<dbReference type="GO" id="GO:0030130">
    <property type="term" value="C:clathrin coat of trans-Golgi network vesicle"/>
    <property type="evidence" value="ECO:0007669"/>
    <property type="project" value="InterPro"/>
</dbReference>
<organism evidence="10">
    <name type="scientific">Hirondellea gigas</name>
    <dbReference type="NCBI Taxonomy" id="1518452"/>
    <lineage>
        <taxon>Eukaryota</taxon>
        <taxon>Metazoa</taxon>
        <taxon>Ecdysozoa</taxon>
        <taxon>Arthropoda</taxon>
        <taxon>Crustacea</taxon>
        <taxon>Multicrustacea</taxon>
        <taxon>Malacostraca</taxon>
        <taxon>Eumalacostraca</taxon>
        <taxon>Peracarida</taxon>
        <taxon>Amphipoda</taxon>
        <taxon>Amphilochidea</taxon>
        <taxon>Lysianassida</taxon>
        <taxon>Lysianassidira</taxon>
        <taxon>Lysianassoidea</taxon>
        <taxon>Lysianassidae</taxon>
        <taxon>Hirondellea</taxon>
    </lineage>
</organism>
<dbReference type="GO" id="GO:0032051">
    <property type="term" value="F:clathrin light chain binding"/>
    <property type="evidence" value="ECO:0007669"/>
    <property type="project" value="InterPro"/>
</dbReference>
<dbReference type="GO" id="GO:0071439">
    <property type="term" value="C:clathrin complex"/>
    <property type="evidence" value="ECO:0007669"/>
    <property type="project" value="InterPro"/>
</dbReference>
<dbReference type="Gene3D" id="2.130.10.110">
    <property type="entry name" value="Clathrin heavy-chain terminal domain"/>
    <property type="match status" value="1"/>
</dbReference>
<dbReference type="InterPro" id="IPR016341">
    <property type="entry name" value="Clathrin_heavy_chain"/>
</dbReference>
<dbReference type="InterPro" id="IPR016024">
    <property type="entry name" value="ARM-type_fold"/>
</dbReference>
<keyword evidence="4 6" id="KW-0168">Coated pit</keyword>
<dbReference type="InterPro" id="IPR000547">
    <property type="entry name" value="Clathrin_H-chain/VPS_repeat"/>
</dbReference>
<dbReference type="InterPro" id="IPR016025">
    <property type="entry name" value="Clathrin_H-chain_N"/>
</dbReference>
<dbReference type="InterPro" id="IPR055358">
    <property type="entry name" value="CHCR"/>
</dbReference>
<dbReference type="SUPFAM" id="SSF48371">
    <property type="entry name" value="ARM repeat"/>
    <property type="match status" value="6"/>
</dbReference>
<dbReference type="GO" id="GO:0006886">
    <property type="term" value="P:intracellular protein transport"/>
    <property type="evidence" value="ECO:0007669"/>
    <property type="project" value="UniProtKB-UniRule"/>
</dbReference>
<evidence type="ECO:0000256" key="2">
    <source>
        <dbReference type="ARBA" id="ARBA00022737"/>
    </source>
</evidence>
<dbReference type="Pfam" id="PF13838">
    <property type="entry name" value="Clathrin_H_link"/>
    <property type="match status" value="1"/>
</dbReference>
<dbReference type="Gene3D" id="1.25.40.10">
    <property type="entry name" value="Tetratricopeptide repeat domain"/>
    <property type="match status" value="4"/>
</dbReference>
<evidence type="ECO:0000256" key="6">
    <source>
        <dbReference type="PIRNR" id="PIRNR002290"/>
    </source>
</evidence>
<comment type="function">
    <text evidence="6">Clathrin is the major protein of the polyhedral coat of coated pits and vesicles.</text>
</comment>
<dbReference type="FunFam" id="1.25.40.10:FF:000001">
    <property type="entry name" value="Clathrin heavy chain"/>
    <property type="match status" value="1"/>
</dbReference>
<accession>A0A6A7FZ08</accession>
<keyword evidence="2" id="KW-0677">Repeat</keyword>
<feature type="repeat" description="CHCR" evidence="7">
    <location>
        <begin position="1437"/>
        <end position="1580"/>
    </location>
</feature>
<feature type="repeat" description="CHCR" evidence="7">
    <location>
        <begin position="1142"/>
        <end position="1283"/>
    </location>
</feature>
<keyword evidence="5 6" id="KW-0968">Cytoplasmic vesicle</keyword>
<feature type="repeat" description="CHCR" evidence="7">
    <location>
        <begin position="692"/>
        <end position="834"/>
    </location>
</feature>
<proteinExistence type="evidence at transcript level"/>
<dbReference type="Gene3D" id="1.25.40.730">
    <property type="match status" value="1"/>
</dbReference>
<reference evidence="10" key="1">
    <citation type="submission" date="2017-11" db="EMBL/GenBank/DDBJ databases">
        <title>The sensing device of the deep-sea amphipod.</title>
        <authorList>
            <person name="Kobayashi H."/>
            <person name="Nagahama T."/>
            <person name="Arai W."/>
            <person name="Sasagawa Y."/>
            <person name="Umeda M."/>
            <person name="Hayashi T."/>
            <person name="Nikaido I."/>
            <person name="Watanabe H."/>
            <person name="Oguri K."/>
            <person name="Kitazato H."/>
            <person name="Fujioka K."/>
            <person name="Kido Y."/>
            <person name="Takami H."/>
        </authorList>
    </citation>
    <scope>NUCLEOTIDE SEQUENCE</scope>
    <source>
        <tissue evidence="10">Whole body</tissue>
    </source>
</reference>
<evidence type="ECO:0000256" key="8">
    <source>
        <dbReference type="SAM" id="Coils"/>
    </source>
</evidence>
<dbReference type="GO" id="GO:0006898">
    <property type="term" value="P:receptor-mediated endocytosis"/>
    <property type="evidence" value="ECO:0007669"/>
    <property type="project" value="TreeGrafter"/>
</dbReference>
<keyword evidence="3 6" id="KW-0472">Membrane</keyword>
<feature type="repeat" description="CHCR" evidence="7">
    <location>
        <begin position="840"/>
        <end position="981"/>
    </location>
</feature>
<dbReference type="InterPro" id="IPR015348">
    <property type="entry name" value="Clathrin_H-chain_linker_core"/>
</dbReference>
<dbReference type="SUPFAM" id="SSF50989">
    <property type="entry name" value="Clathrin heavy-chain terminal domain"/>
    <property type="match status" value="1"/>
</dbReference>
<name>A0A6A7FZ08_9CRUS</name>
<dbReference type="FunFam" id="1.25.40.10:FF:000002">
    <property type="entry name" value="Clathrin heavy chain"/>
    <property type="match status" value="1"/>
</dbReference>
<dbReference type="InterPro" id="IPR011990">
    <property type="entry name" value="TPR-like_helical_dom_sf"/>
</dbReference>
<dbReference type="GO" id="GO:0005198">
    <property type="term" value="F:structural molecule activity"/>
    <property type="evidence" value="ECO:0007669"/>
    <property type="project" value="InterPro"/>
</dbReference>
<feature type="coiled-coil region" evidence="8">
    <location>
        <begin position="1627"/>
        <end position="1654"/>
    </location>
</feature>
<dbReference type="GO" id="GO:0030132">
    <property type="term" value="C:clathrin coat of coated pit"/>
    <property type="evidence" value="ECO:0007669"/>
    <property type="project" value="InterPro"/>
</dbReference>
<dbReference type="PANTHER" id="PTHR10292:SF1">
    <property type="entry name" value="CLATHRIN HEAVY CHAIN"/>
    <property type="match status" value="1"/>
</dbReference>
<sequence>MADAGVLPIKFSEKLSLPAIGIPASAIKFKNVTLESDKFVSVREDDQISIIDTETQIVTRLPVKVDSAIMNPVSKVIGLRAQQNNLQIYNLEMRSRMKVTQTATSVDFWKWLNPNTIAFVTKKSVFHWSMDGDAQPEWIFDRAEYDGQVQIINYRASADGQWLILGGITAGDGGTINGVLQLYSVARKKSQPTMNAHAGCFAHIKLDGRQEKSHLFSFTHKTATGHKLSIVEVGIEKEQAFKCLSDLRFANEQDFAVSMLADNKHGALFILTKAGYLFLYEIQGGKCLLAKRVSQYAIFASVTHEATGGIVTIDQNGRMLLFNIDEENLVPYITEKLQDFDLGVRMAARYNLPGAENVFQSQFDKLMVEGDYSAAAKLAVDAPQGVLRTMETMKRFQAVRAPASGPAPVLQYFSLLLKKGKLNKVESIELARPVLKANTPAGRKHIEDWIKEEKLEYSEDLGDLLRTHDLKLACSVYLRAKCPEKAIGCFLQLGQFSKIIAYSKSVNFKPDYTHLVTQLHRVNREQAKEFALSLCHHPEGALLDIKVVVDIFMRANDVETTTSFLLDILKIRGDREEDSEFQTQLLTINLMSMPQVADAIMESEEFQFTHYDKLRIAQLCERANLFQRALEHYEDLEDIKRCLQVGLGNNALSPEFILKFFGDMTPEDGLECLRDLLKYNMSQNIRLVVDVAKRYSDQLTSSALISLFEEFESNSGLYYYLGSFVNYTEDPAVVFKYIEAATKLDQHREVERICRENDHYDPERVKSFLLEVNMKDPRPLIYVCDRHGFVEELTNHLYSKNMYPFIEAYVQKMNPSATPKVVGALLDLNAQEDQVRDLFSNVRPPQCPVKELVEEVEKRNRLRLLLPWLEARMHEGLQDVALHNALAKVYVEINNNPQQFLINNQYYDSREVGKFCESRDPHLSFIAYKRAWGECDKELVEVTNKHGFFKDQARYLVERQDESLWETVLNENNEFRRQLIDQVVASALVESRIPEEVSTTVKAFMAADLPNELIELLERIVLHGSSDREFHNNRNLQNLLILTAIKADPQRVMDYLNRLDNYDGPDIAKIAISDQYRLYEEAFFIYKKFEKGEDAINVLINNLEELPRAVEFAAYRDKPEVWSILGHALLADGRITESIDAFLKADDAKHYEEVITAAGKHEKWDDLIRFLSMARKNVREAAVDNELIFAYAKTNRLADLEDFIAQPNVAKLEDVGFRCFNEELYEPARIIYDHTGNYGQLALCLVHLEQFQLAVDAARKANSIPTWKAVCYACVDANEFRLAQMCALNIIIYMDHLQDLIHHYEVDGHFDHIIAVAEQGINLDRAHQGIYTELGILYAKYKEEKLMEHISLFYSRLNIPTLISTCKQCGHWPEAVFLYTHYDQYDNAIEIMIDHSASCWKNDLFKEIIVKVSNTEVFYRASNFYLREHPLLLNDLLIELSGKLDHARMVNNIKQQAQLPLIQKYLLYVQRENIALLNECVNQLYVDEENYAGLRESIDAYHSFDHIALAQQIENHTLLEFRRIAAHIYRLNKRFKKSIDLSKTDELWQDATETAAASCDPDVTEDLLRFLVQEQDAECFAACLFTCYEFVRPDVVLELAWRHNLMNFAMPFMIQTFQQFESRINELEKVNSVKNDVEKEKDKEEAKQSELQMQRRADLMGPNPTLAIASSAHWQPHEMMGGGATGAGMHMAGNMPMPQMSGQPYGSPVPQQW</sequence>
<feature type="repeat" description="CHCR" evidence="7">
    <location>
        <begin position="536"/>
        <end position="689"/>
    </location>
</feature>
<evidence type="ECO:0000256" key="4">
    <source>
        <dbReference type="ARBA" id="ARBA00023176"/>
    </source>
</evidence>
<comment type="subcellular location">
    <subcellularLocation>
        <location evidence="6">Cytoplasmic vesicle membrane</location>
        <topology evidence="6">Peripheral membrane protein</topology>
        <orientation evidence="6">Cytoplasmic side</orientation>
    </subcellularLocation>
    <subcellularLocation>
        <location evidence="6">Membrane</location>
        <location evidence="6">Coated pit</location>
        <topology evidence="6">Peripheral membrane protein</topology>
        <orientation evidence="6">Cytoplasmic side</orientation>
    </subcellularLocation>
</comment>
<feature type="repeat" description="CHCR" evidence="7">
    <location>
        <begin position="1288"/>
        <end position="1434"/>
    </location>
</feature>
<keyword evidence="8" id="KW-0175">Coiled coil</keyword>
<comment type="similarity">
    <text evidence="1 6">Belongs to the clathrin heavy chain family.</text>
</comment>
<dbReference type="EMBL" id="IACT01004093">
    <property type="protein sequence ID" value="LAC23302.1"/>
    <property type="molecule type" value="mRNA"/>
</dbReference>
<evidence type="ECO:0000256" key="5">
    <source>
        <dbReference type="ARBA" id="ARBA00023329"/>
    </source>
</evidence>
<dbReference type="Pfam" id="PF09268">
    <property type="entry name" value="Clathrin-link"/>
    <property type="match status" value="1"/>
</dbReference>
<evidence type="ECO:0000256" key="1">
    <source>
        <dbReference type="ARBA" id="ARBA00009535"/>
    </source>
</evidence>
<dbReference type="PROSITE" id="PS50236">
    <property type="entry name" value="CHCR"/>
    <property type="match status" value="7"/>
</dbReference>
<dbReference type="PANTHER" id="PTHR10292">
    <property type="entry name" value="CLATHRIN HEAVY CHAIN RELATED"/>
    <property type="match status" value="1"/>
</dbReference>
<evidence type="ECO:0000259" key="9">
    <source>
        <dbReference type="Pfam" id="PF09268"/>
    </source>
</evidence>
<evidence type="ECO:0000256" key="7">
    <source>
        <dbReference type="PROSITE-ProRule" id="PRU01006"/>
    </source>
</evidence>